<dbReference type="STRING" id="1123313.GCA_000420345_01547"/>
<proteinExistence type="predicted"/>
<evidence type="ECO:0000313" key="1">
    <source>
        <dbReference type="EMBL" id="RGD76184.1"/>
    </source>
</evidence>
<dbReference type="InterPro" id="IPR025945">
    <property type="entry name" value="DHHW"/>
</dbReference>
<gene>
    <name evidence="1" type="ORF">DXC78_07585</name>
</gene>
<accession>A0A3E3E3L4</accession>
<dbReference type="Proteomes" id="UP000260721">
    <property type="component" value="Unassembled WGS sequence"/>
</dbReference>
<name>A0A3E3E3L4_9FIRM</name>
<dbReference type="EMBL" id="QUSK01000015">
    <property type="protein sequence ID" value="RGD76184.1"/>
    <property type="molecule type" value="Genomic_DNA"/>
</dbReference>
<organism evidence="1 2">
    <name type="scientific">Faecalicoccus pleomorphus</name>
    <dbReference type="NCBI Taxonomy" id="1323"/>
    <lineage>
        <taxon>Bacteria</taxon>
        <taxon>Bacillati</taxon>
        <taxon>Bacillota</taxon>
        <taxon>Erysipelotrichia</taxon>
        <taxon>Erysipelotrichales</taxon>
        <taxon>Erysipelotrichaceae</taxon>
        <taxon>Faecalicoccus</taxon>
    </lineage>
</organism>
<dbReference type="Pfam" id="PF14286">
    <property type="entry name" value="DHHW"/>
    <property type="match status" value="2"/>
</dbReference>
<evidence type="ECO:0000313" key="2">
    <source>
        <dbReference type="Proteomes" id="UP000260721"/>
    </source>
</evidence>
<protein>
    <recommendedName>
        <fullName evidence="3">DHHW protein</fullName>
    </recommendedName>
</protein>
<dbReference type="AlphaFoldDB" id="A0A3E3E3L4"/>
<reference evidence="1 2" key="1">
    <citation type="submission" date="2018-08" db="EMBL/GenBank/DDBJ databases">
        <title>A genome reference for cultivated species of the human gut microbiota.</title>
        <authorList>
            <person name="Zou Y."/>
            <person name="Xue W."/>
            <person name="Luo G."/>
        </authorList>
    </citation>
    <scope>NUCLEOTIDE SEQUENCE [LARGE SCALE GENOMIC DNA]</scope>
    <source>
        <strain evidence="1 2">TF08-11</strain>
    </source>
</reference>
<sequence length="383" mass="43711">MNMKDKMTKLSKKMSPILAVCVVIVCVLNLLWPDAKTSSMENRSLQQFPTISLSSINDGQFFKDVNNWYSDQFVGRDQWIQLKYLISKMTGVKKIDDVYLGKGALIEDTSAVNEEQKERNIQAINQFCTESGKASYFLLAPNAVSVQSDKLPSFATPLDQNAQIDDYLSKLDASIQKVDVRDSFKEHKNEYLYYKTDHHWTSLGSYYAYQALSSSMDLGQTEISDYHVYPVSTDFKGTLSGKVGSAFMEDQIDIYVPKENSEYIMTDETSRDSSRSIYSMDALHTKDQYTVFLSGNTGRISLEMDNDSDRHLLLIKDSYANSMIQFLIPHFRTIDIIDPRYYFEDVSKLLDSQLITDILFLYNSNTLMQDTSIADCLNVSAEE</sequence>
<evidence type="ECO:0008006" key="3">
    <source>
        <dbReference type="Google" id="ProtNLM"/>
    </source>
</evidence>
<comment type="caution">
    <text evidence="1">The sequence shown here is derived from an EMBL/GenBank/DDBJ whole genome shotgun (WGS) entry which is preliminary data.</text>
</comment>